<dbReference type="SUPFAM" id="SSF48726">
    <property type="entry name" value="Immunoglobulin"/>
    <property type="match status" value="1"/>
</dbReference>
<evidence type="ECO:0000313" key="3">
    <source>
        <dbReference type="Proteomes" id="UP000235965"/>
    </source>
</evidence>
<proteinExistence type="predicted"/>
<dbReference type="PROSITE" id="PS50835">
    <property type="entry name" value="IG_LIKE"/>
    <property type="match status" value="1"/>
</dbReference>
<evidence type="ECO:0000259" key="1">
    <source>
        <dbReference type="PROSITE" id="PS50835"/>
    </source>
</evidence>
<dbReference type="InterPro" id="IPR036179">
    <property type="entry name" value="Ig-like_dom_sf"/>
</dbReference>
<reference evidence="2 3" key="1">
    <citation type="submission" date="2017-12" db="EMBL/GenBank/DDBJ databases">
        <title>Hemimetabolous genomes reveal molecular basis of termite eusociality.</title>
        <authorList>
            <person name="Harrison M.C."/>
            <person name="Jongepier E."/>
            <person name="Robertson H.M."/>
            <person name="Arning N."/>
            <person name="Bitard-Feildel T."/>
            <person name="Chao H."/>
            <person name="Childers C.P."/>
            <person name="Dinh H."/>
            <person name="Doddapaneni H."/>
            <person name="Dugan S."/>
            <person name="Gowin J."/>
            <person name="Greiner C."/>
            <person name="Han Y."/>
            <person name="Hu H."/>
            <person name="Hughes D.S.T."/>
            <person name="Huylmans A.-K."/>
            <person name="Kemena C."/>
            <person name="Kremer L.P.M."/>
            <person name="Lee S.L."/>
            <person name="Lopez-Ezquerra A."/>
            <person name="Mallet L."/>
            <person name="Monroy-Kuhn J.M."/>
            <person name="Moser A."/>
            <person name="Murali S.C."/>
            <person name="Muzny D.M."/>
            <person name="Otani S."/>
            <person name="Piulachs M.-D."/>
            <person name="Poelchau M."/>
            <person name="Qu J."/>
            <person name="Schaub F."/>
            <person name="Wada-Katsumata A."/>
            <person name="Worley K.C."/>
            <person name="Xie Q."/>
            <person name="Ylla G."/>
            <person name="Poulsen M."/>
            <person name="Gibbs R.A."/>
            <person name="Schal C."/>
            <person name="Richards S."/>
            <person name="Belles X."/>
            <person name="Korb J."/>
            <person name="Bornberg-Bauer E."/>
        </authorList>
    </citation>
    <scope>NUCLEOTIDE SEQUENCE [LARGE SCALE GENOMIC DNA]</scope>
    <source>
        <tissue evidence="2">Whole body</tissue>
    </source>
</reference>
<evidence type="ECO:0000313" key="2">
    <source>
        <dbReference type="EMBL" id="PNF36135.1"/>
    </source>
</evidence>
<dbReference type="Gene3D" id="2.60.40.10">
    <property type="entry name" value="Immunoglobulins"/>
    <property type="match status" value="1"/>
</dbReference>
<dbReference type="STRING" id="105785.A0A2J7R5L9"/>
<keyword evidence="3" id="KW-1185">Reference proteome</keyword>
<dbReference type="InterPro" id="IPR007110">
    <property type="entry name" value="Ig-like_dom"/>
</dbReference>
<dbReference type="InParanoid" id="A0A2J7R5L9"/>
<name>A0A2J7R5L9_9NEOP</name>
<dbReference type="Proteomes" id="UP000235965">
    <property type="component" value="Unassembled WGS sequence"/>
</dbReference>
<feature type="domain" description="Ig-like" evidence="1">
    <location>
        <begin position="38"/>
        <end position="131"/>
    </location>
</feature>
<accession>A0A2J7R5L9</accession>
<dbReference type="AlphaFoldDB" id="A0A2J7R5L9"/>
<dbReference type="EMBL" id="NEVH01006991">
    <property type="protein sequence ID" value="PNF36135.1"/>
    <property type="molecule type" value="Genomic_DNA"/>
</dbReference>
<sequence>MRDISVLWNQTKAIQTLYRFFVAEIEVNAGSLYDTQGPVFVGEPPPKVEFTNSSGGRVDCSARGNPEPTVEWLGPDNLAVTSIPGIRLVLNNGSIYFPPFDAEVFRQDVHWAVYRCVVANSVGTIISREVTVRAAYTRICYVQFRSWDSEVGIATGYGLDDQEVRVRVPVESRIFSSPRRSDRLWGPPNLIFSGYRGIFPLSKAAEA</sequence>
<protein>
    <recommendedName>
        <fullName evidence="1">Ig-like domain-containing protein</fullName>
    </recommendedName>
</protein>
<dbReference type="InterPro" id="IPR013783">
    <property type="entry name" value="Ig-like_fold"/>
</dbReference>
<organism evidence="2 3">
    <name type="scientific">Cryptotermes secundus</name>
    <dbReference type="NCBI Taxonomy" id="105785"/>
    <lineage>
        <taxon>Eukaryota</taxon>
        <taxon>Metazoa</taxon>
        <taxon>Ecdysozoa</taxon>
        <taxon>Arthropoda</taxon>
        <taxon>Hexapoda</taxon>
        <taxon>Insecta</taxon>
        <taxon>Pterygota</taxon>
        <taxon>Neoptera</taxon>
        <taxon>Polyneoptera</taxon>
        <taxon>Dictyoptera</taxon>
        <taxon>Blattodea</taxon>
        <taxon>Blattoidea</taxon>
        <taxon>Termitoidae</taxon>
        <taxon>Kalotermitidae</taxon>
        <taxon>Cryptotermitinae</taxon>
        <taxon>Cryptotermes</taxon>
    </lineage>
</organism>
<dbReference type="OrthoDB" id="152385at2759"/>
<gene>
    <name evidence="2" type="ORF">B7P43_G10972</name>
</gene>
<comment type="caution">
    <text evidence="2">The sequence shown here is derived from an EMBL/GenBank/DDBJ whole genome shotgun (WGS) entry which is preliminary data.</text>
</comment>